<keyword evidence="4" id="KW-0732">Signal</keyword>
<dbReference type="Gene3D" id="3.30.70.80">
    <property type="entry name" value="Peptidase S8 propeptide/proteinase inhibitor I9"/>
    <property type="match status" value="1"/>
</dbReference>
<dbReference type="PIRSF" id="PIRSF037895">
    <property type="entry name" value="Subtilisin_rel_Sama_2696"/>
    <property type="match status" value="1"/>
</dbReference>
<dbReference type="Pfam" id="PF02225">
    <property type="entry name" value="PA"/>
    <property type="match status" value="1"/>
</dbReference>
<accession>A0ABP9SD50</accession>
<reference evidence="15" key="1">
    <citation type="journal article" date="2019" name="Int. J. Syst. Evol. Microbiol.">
        <title>The Global Catalogue of Microorganisms (GCM) 10K type strain sequencing project: providing services to taxonomists for standard genome sequencing and annotation.</title>
        <authorList>
            <consortium name="The Broad Institute Genomics Platform"/>
            <consortium name="The Broad Institute Genome Sequencing Center for Infectious Disease"/>
            <person name="Wu L."/>
            <person name="Ma J."/>
        </authorList>
    </citation>
    <scope>NUCLEOTIDE SEQUENCE [LARGE SCALE GENOMIC DNA]</scope>
    <source>
        <strain evidence="15">JCM 18720</strain>
    </source>
</reference>
<dbReference type="InterPro" id="IPR017311">
    <property type="entry name" value="Sama-2696"/>
</dbReference>
<dbReference type="InterPro" id="IPR003137">
    <property type="entry name" value="PA_domain"/>
</dbReference>
<evidence type="ECO:0000259" key="13">
    <source>
        <dbReference type="Pfam" id="PF05922"/>
    </source>
</evidence>
<evidence type="ECO:0000256" key="1">
    <source>
        <dbReference type="ARBA" id="ARBA00011073"/>
    </source>
</evidence>
<evidence type="ECO:0000256" key="2">
    <source>
        <dbReference type="ARBA" id="ARBA00022525"/>
    </source>
</evidence>
<keyword evidence="15" id="KW-1185">Reference proteome</keyword>
<gene>
    <name evidence="14" type="ORF">GCM10025772_24080</name>
</gene>
<keyword evidence="5 8" id="KW-0378">Hydrolase</keyword>
<keyword evidence="2" id="KW-0964">Secreted</keyword>
<feature type="region of interest" description="Disordered" evidence="10">
    <location>
        <begin position="40"/>
        <end position="59"/>
    </location>
</feature>
<dbReference type="InterPro" id="IPR023828">
    <property type="entry name" value="Peptidase_S8_Ser-AS"/>
</dbReference>
<dbReference type="PRINTS" id="PR00723">
    <property type="entry name" value="SUBTILISIN"/>
</dbReference>
<dbReference type="InterPro" id="IPR036852">
    <property type="entry name" value="Peptidase_S8/S53_dom_sf"/>
</dbReference>
<proteinExistence type="inferred from homology"/>
<evidence type="ECO:0000256" key="9">
    <source>
        <dbReference type="RuleBase" id="RU003355"/>
    </source>
</evidence>
<dbReference type="PROSITE" id="PS00138">
    <property type="entry name" value="SUBTILASE_SER"/>
    <property type="match status" value="1"/>
</dbReference>
<dbReference type="PANTHER" id="PTHR10795">
    <property type="entry name" value="PROPROTEIN CONVERTASE SUBTILISIN/KEXIN"/>
    <property type="match status" value="1"/>
</dbReference>
<dbReference type="InterPro" id="IPR037045">
    <property type="entry name" value="S8pro/Inhibitor_I9_sf"/>
</dbReference>
<dbReference type="InterPro" id="IPR020008">
    <property type="entry name" value="GlyGly_CTERM"/>
</dbReference>
<dbReference type="SUPFAM" id="SSF52743">
    <property type="entry name" value="Subtilisin-like"/>
    <property type="match status" value="1"/>
</dbReference>
<feature type="domain" description="PA" evidence="12">
    <location>
        <begin position="515"/>
        <end position="608"/>
    </location>
</feature>
<feature type="active site" description="Charge relay system" evidence="8">
    <location>
        <position position="702"/>
    </location>
</feature>
<dbReference type="EMBL" id="BAABLF010000024">
    <property type="protein sequence ID" value="GAA5193354.1"/>
    <property type="molecule type" value="Genomic_DNA"/>
</dbReference>
<dbReference type="Gene3D" id="3.40.50.200">
    <property type="entry name" value="Peptidase S8/S53 domain"/>
    <property type="match status" value="1"/>
</dbReference>
<evidence type="ECO:0000256" key="5">
    <source>
        <dbReference type="ARBA" id="ARBA00022801"/>
    </source>
</evidence>
<organism evidence="14 15">
    <name type="scientific">Ferrimonas gelatinilytica</name>
    <dbReference type="NCBI Taxonomy" id="1255257"/>
    <lineage>
        <taxon>Bacteria</taxon>
        <taxon>Pseudomonadati</taxon>
        <taxon>Pseudomonadota</taxon>
        <taxon>Gammaproteobacteria</taxon>
        <taxon>Alteromonadales</taxon>
        <taxon>Ferrimonadaceae</taxon>
        <taxon>Ferrimonas</taxon>
    </lineage>
</organism>
<evidence type="ECO:0000256" key="3">
    <source>
        <dbReference type="ARBA" id="ARBA00022670"/>
    </source>
</evidence>
<keyword evidence="6 8" id="KW-0720">Serine protease</keyword>
<evidence type="ECO:0000259" key="12">
    <source>
        <dbReference type="Pfam" id="PF02225"/>
    </source>
</evidence>
<comment type="similarity">
    <text evidence="1 8 9">Belongs to the peptidase S8 family.</text>
</comment>
<dbReference type="SUPFAM" id="SSF52025">
    <property type="entry name" value="PA domain"/>
    <property type="match status" value="1"/>
</dbReference>
<dbReference type="InterPro" id="IPR046450">
    <property type="entry name" value="PA_dom_sf"/>
</dbReference>
<dbReference type="Proteomes" id="UP001501600">
    <property type="component" value="Unassembled WGS sequence"/>
</dbReference>
<dbReference type="Gene3D" id="3.50.30.30">
    <property type="match status" value="1"/>
</dbReference>
<keyword evidence="3 8" id="KW-0645">Protease</keyword>
<feature type="compositionally biased region" description="Polar residues" evidence="10">
    <location>
        <begin position="50"/>
        <end position="59"/>
    </location>
</feature>
<dbReference type="InterPro" id="IPR045051">
    <property type="entry name" value="SBT"/>
</dbReference>
<dbReference type="Pfam" id="PF05922">
    <property type="entry name" value="Inhibitor_I9"/>
    <property type="match status" value="1"/>
</dbReference>
<feature type="active site" description="Charge relay system" evidence="8">
    <location>
        <position position="240"/>
    </location>
</feature>
<dbReference type="NCBIfam" id="TIGR03501">
    <property type="entry name" value="GlyGly_CTERM"/>
    <property type="match status" value="1"/>
</dbReference>
<evidence type="ECO:0000259" key="11">
    <source>
        <dbReference type="Pfam" id="PF00082"/>
    </source>
</evidence>
<feature type="domain" description="Inhibitor I9" evidence="13">
    <location>
        <begin position="88"/>
        <end position="206"/>
    </location>
</feature>
<sequence length="1650" mass="177709">MTLAALYSAAGANASTQLDTGSEFRNIEITDQVRLYNEAMQQDRSRGDSSENTTSQNAYGRNIHRAIAVSADDKVPFRFQDGLTGEQTYIIELADKPAALYQGGIAHLQATAPRQNNTPYSLNAHNANKLNVQSQAVQAYTDYLNVKQADLLSQISGIVGSNPKVLGQYRLAFNGMAIRMTQDQAASVAEQPGVRSVTLEQIHQLHTDVGPEHIGADQFWSGSVAGTEYRGEGIVVGVLDTGINTDHPSFSDTPADGYTFTNPLGEGVYLGDCENDEFVSMCNDKLIGVRSYEVITDSYWDAAFQPEQPWWNITDPKRPANGEDYDGHGSHTASTAAGNTLYDVDYLVPEFTEQSDGLATGLKLPMVSGVAPRANVIMYQVCFPGDGSYTTEYTGCPGSALMAGIEDAIADGVDVINYSIGTTFGAFPWESPIEMAFLAAREAGISVSASAGNSYDPEYASQARGAIDHLSPWLTSVAATTHGREFKVNKALTNATGGDQAMPDISGGGITGSYTGPLVDAKAYGWEYEKCNDAFPADFFAVDPSGNPWPGDVAPIVICKRGDIARVDKAVNVAAGGAGGLILRNASSRESISNDPFMIPGIHISHGDYSGDSSNGYYGLDDWLRAGTGHTITISDSEVYVEMGSANYVADFSSRGPNLQVPDVMSPNVAAPGVNIYAAYADEMPFSASPLPADFSAISGTSMAAPHVAGAMALLQQANPDWTPAMIQSALMTTASIEGVTRSRDGNPYDPVNAGYDDAGSGVINVARAQKAGLLLDESASNYRAANPRNGGTPSNLNVPYLFNMSCAGSCTWMRTFTATEDGTWDLSAEAMPIEGAEMLSVDVMPKQISLKAGETQSVVVSAEILDVEAVGVDSSQIVLPGRITLTPQQSDLSEQHLPLSVRYEGDGLPLEVGGPIHRKQGHLLTQPIQTDDIQSFNYRVSGMAKAVRHELMLSRADTRINNDRNTTEEVTADPGNEVIFFEVPEGTKRLILEVAEADPMAFTALDMGMDVNMDGQIQWAEEAICYSWTDMGDFCAINDPAPGTYWAVIGNWKYEYLDPDNGKDRILASLAIIPDTDGGNLTVEGPASTDGLEPFSLKLNYDLPEAEEGDLIYGVVGLGSDAYNDSNLGEFTVKLRHTGADTEITASQSAAKAGDLIDYRVSLAPNLLGAERDFRLTTTLPSTFTLIEDSVTLGSVGLPQEALTVEGNTLIISGTQASSQDTPRHYVFSTNADDPMCKVPYGDDPTFFDLNEAGYYPLGISGYSNQVMYIPLSSNGLPNVPLYGNEPRYMRDFIAFSPFGYVQFDELRDRGSYHLEFNDSFQFSPDTMVAPLWRGDIMMPDEEFSRERERYINGVYAIVTGKHYVVQWDGGEEFRHPKIGSTPDQDAYYNIEAIISTELNFEPGDYEMIYAYDALESANNNLGSVGLHGFWGERGTMGPYSGWYNDGFAYNDVDEKISAGTVICADYRGPEQSAVELNFTVRINSAATGTIGDVVVESHYDDSELVTVSHSLNVPGNITLAALADQTMEENSTLEGLSVMYHDLRGTTNGIEVSGEHISATVHGNESGATFDITPEAYWFGTTEVTVTVYDMANPSDAASTSFMLEVLSDGVEAPAPEVVEPESKSSSGSLGYLALLMLALTGWRRRQA</sequence>
<dbReference type="InterPro" id="IPR010259">
    <property type="entry name" value="S8pro/Inhibitor_I9"/>
</dbReference>
<evidence type="ECO:0000256" key="7">
    <source>
        <dbReference type="ARBA" id="ARBA00023180"/>
    </source>
</evidence>
<dbReference type="PROSITE" id="PS51892">
    <property type="entry name" value="SUBTILASE"/>
    <property type="match status" value="1"/>
</dbReference>
<dbReference type="CDD" id="cd04852">
    <property type="entry name" value="Peptidases_S8_3"/>
    <property type="match status" value="1"/>
</dbReference>
<dbReference type="PROSITE" id="PS00136">
    <property type="entry name" value="SUBTILASE_ASP"/>
    <property type="match status" value="1"/>
</dbReference>
<evidence type="ECO:0000256" key="8">
    <source>
        <dbReference type="PROSITE-ProRule" id="PRU01240"/>
    </source>
</evidence>
<comment type="caution">
    <text evidence="14">The sequence shown here is derived from an EMBL/GenBank/DDBJ whole genome shotgun (WGS) entry which is preliminary data.</text>
</comment>
<feature type="active site" description="Charge relay system" evidence="8">
    <location>
        <position position="328"/>
    </location>
</feature>
<evidence type="ECO:0000313" key="14">
    <source>
        <dbReference type="EMBL" id="GAA5193354.1"/>
    </source>
</evidence>
<evidence type="ECO:0000256" key="6">
    <source>
        <dbReference type="ARBA" id="ARBA00022825"/>
    </source>
</evidence>
<dbReference type="InterPro" id="IPR015500">
    <property type="entry name" value="Peptidase_S8_subtilisin-rel"/>
</dbReference>
<dbReference type="CDD" id="cd02120">
    <property type="entry name" value="PA_subtilisin_like"/>
    <property type="match status" value="1"/>
</dbReference>
<dbReference type="InterPro" id="IPR023827">
    <property type="entry name" value="Peptidase_S8_Asp-AS"/>
</dbReference>
<evidence type="ECO:0000256" key="10">
    <source>
        <dbReference type="SAM" id="MobiDB-lite"/>
    </source>
</evidence>
<feature type="domain" description="Peptidase S8/S53" evidence="11">
    <location>
        <begin position="231"/>
        <end position="741"/>
    </location>
</feature>
<evidence type="ECO:0000256" key="4">
    <source>
        <dbReference type="ARBA" id="ARBA00022729"/>
    </source>
</evidence>
<dbReference type="InterPro" id="IPR034197">
    <property type="entry name" value="Peptidases_S8_3"/>
</dbReference>
<evidence type="ECO:0000313" key="15">
    <source>
        <dbReference type="Proteomes" id="UP001501600"/>
    </source>
</evidence>
<name>A0ABP9SD50_9GAMM</name>
<dbReference type="InterPro" id="IPR000209">
    <property type="entry name" value="Peptidase_S8/S53_dom"/>
</dbReference>
<keyword evidence="7" id="KW-0325">Glycoprotein</keyword>
<dbReference type="Pfam" id="PF00082">
    <property type="entry name" value="Peptidase_S8"/>
    <property type="match status" value="1"/>
</dbReference>
<protein>
    <submittedName>
        <fullName evidence="14">S8 family serine peptidase</fullName>
    </submittedName>
</protein>